<keyword evidence="2" id="KW-0547">Nucleotide-binding</keyword>
<evidence type="ECO:0000259" key="6">
    <source>
        <dbReference type="PROSITE" id="PS51481"/>
    </source>
</evidence>
<dbReference type="SMART" id="SM01120">
    <property type="entry name" value="Dak2"/>
    <property type="match status" value="1"/>
</dbReference>
<dbReference type="RefSeq" id="WP_203193468.1">
    <property type="nucleotide sequence ID" value="NZ_CP063362.1"/>
</dbReference>
<proteinExistence type="predicted"/>
<keyword evidence="4" id="KW-0067">ATP-binding</keyword>
<keyword evidence="1" id="KW-0808">Transferase</keyword>
<dbReference type="PROSITE" id="PS51481">
    <property type="entry name" value="DHAK"/>
    <property type="match status" value="1"/>
</dbReference>
<dbReference type="SUPFAM" id="SSF101473">
    <property type="entry name" value="DhaL-like"/>
    <property type="match status" value="1"/>
</dbReference>
<dbReference type="GO" id="GO:0005829">
    <property type="term" value="C:cytosol"/>
    <property type="evidence" value="ECO:0007669"/>
    <property type="project" value="TreeGrafter"/>
</dbReference>
<dbReference type="InterPro" id="IPR050861">
    <property type="entry name" value="Dihydroxyacetone_Kinase"/>
</dbReference>
<name>A0A974SIL6_9HYPH</name>
<keyword evidence="8" id="KW-1185">Reference proteome</keyword>
<feature type="domain" description="DhaL" evidence="5">
    <location>
        <begin position="353"/>
        <end position="542"/>
    </location>
</feature>
<evidence type="ECO:0000313" key="7">
    <source>
        <dbReference type="EMBL" id="QRG06562.1"/>
    </source>
</evidence>
<dbReference type="GO" id="GO:0004371">
    <property type="term" value="F:glycerone kinase activity"/>
    <property type="evidence" value="ECO:0007669"/>
    <property type="project" value="InterPro"/>
</dbReference>
<reference evidence="7 8" key="1">
    <citation type="submission" date="2020-10" db="EMBL/GenBank/DDBJ databases">
        <title>Degradation of 1,4-Dioxane by Xanthobacter sp. YN2, via a Novel Group-2 Soluble Di-Iron Monooxygenase.</title>
        <authorList>
            <person name="Ma F."/>
            <person name="Wang Y."/>
            <person name="Yang J."/>
            <person name="Guo H."/>
            <person name="Su D."/>
            <person name="Yu L."/>
        </authorList>
    </citation>
    <scope>NUCLEOTIDE SEQUENCE [LARGE SCALE GENOMIC DNA]</scope>
    <source>
        <strain evidence="7 8">YN2</strain>
    </source>
</reference>
<feature type="domain" description="DhaK" evidence="6">
    <location>
        <begin position="7"/>
        <end position="324"/>
    </location>
</feature>
<dbReference type="Gene3D" id="3.30.1180.20">
    <property type="entry name" value="Dihydroxyacetone kinase, domain 2"/>
    <property type="match status" value="1"/>
</dbReference>
<dbReference type="GO" id="GO:0019563">
    <property type="term" value="P:glycerol catabolic process"/>
    <property type="evidence" value="ECO:0007669"/>
    <property type="project" value="TreeGrafter"/>
</dbReference>
<protein>
    <submittedName>
        <fullName evidence="7">Dihydroxyacetone kinase subunit DhaK</fullName>
    </submittedName>
</protein>
<dbReference type="AlphaFoldDB" id="A0A974SIL6"/>
<dbReference type="Proteomes" id="UP000596427">
    <property type="component" value="Chromosome"/>
</dbReference>
<dbReference type="PROSITE" id="PS51480">
    <property type="entry name" value="DHAL"/>
    <property type="match status" value="1"/>
</dbReference>
<evidence type="ECO:0000256" key="3">
    <source>
        <dbReference type="ARBA" id="ARBA00022777"/>
    </source>
</evidence>
<evidence type="ECO:0000259" key="5">
    <source>
        <dbReference type="PROSITE" id="PS51480"/>
    </source>
</evidence>
<dbReference type="InterPro" id="IPR004007">
    <property type="entry name" value="DhaL_dom"/>
</dbReference>
<dbReference type="InterPro" id="IPR036117">
    <property type="entry name" value="DhaL_dom_sf"/>
</dbReference>
<evidence type="ECO:0000313" key="8">
    <source>
        <dbReference type="Proteomes" id="UP000596427"/>
    </source>
</evidence>
<dbReference type="PANTHER" id="PTHR28629">
    <property type="entry name" value="TRIOKINASE/FMN CYCLASE"/>
    <property type="match status" value="1"/>
</dbReference>
<dbReference type="FunFam" id="3.40.50.10440:FF:000001">
    <property type="entry name" value="Dihydroxyacetone kinase, DhaK subunit"/>
    <property type="match status" value="1"/>
</dbReference>
<evidence type="ECO:0000256" key="4">
    <source>
        <dbReference type="ARBA" id="ARBA00022840"/>
    </source>
</evidence>
<evidence type="ECO:0000256" key="1">
    <source>
        <dbReference type="ARBA" id="ARBA00022679"/>
    </source>
</evidence>
<dbReference type="KEGG" id="xdi:EZH22_27140"/>
<dbReference type="Pfam" id="PF02733">
    <property type="entry name" value="Dak1"/>
    <property type="match status" value="1"/>
</dbReference>
<sequence>MKHFFNSADTLVSDAIDGLILGSGGRLARLDGYPEIKVVVRTDRPADRVAVISGGGSGHEPAHAGFVGEGLLDAAVCGEVFASPTVDAVLAAILAVTGPAGCLLIVKNYGGDRLNFGLAAERARALGLDVEMVIVGDDIALPDNPRPRGIAGTVFVHKAAGFAAAAGLPLAEVTRRAKDAAGAVKSLGVATATCSIPGRPAEARMEDGHAELGLGIHGEPGLERIVLPGAARLVADMIGRFGADVREAPRLALLLNNLGGAPALELSIVLREILLSPVGPRIELVLGPAGAVTALDMRGFSISLMPLDDSRHAWLTAPVAVPAWPAARTPGAITVIEPSRRLQARVVAASADPAARKLIRTICDTLIAAQHDLDALDARVGDGDTGSTFAAAARKVGADLDLLPLADPAALCEAVAERLSRVMGGSSGVLLSIFAAAAGVALKRGDSVAMALRAGAGRMQHYGGAAPGDRTMIDALLPAVRALADGAGLAAAALAARAGANATAAMTSARAGRSSYLSAADLAGVVDPGAEAVARVMEALAKRSTAPS</sequence>
<dbReference type="PANTHER" id="PTHR28629:SF4">
    <property type="entry name" value="TRIOKINASE_FMN CYCLASE"/>
    <property type="match status" value="1"/>
</dbReference>
<dbReference type="SUPFAM" id="SSF82549">
    <property type="entry name" value="DAK1/DegV-like"/>
    <property type="match status" value="1"/>
</dbReference>
<dbReference type="InterPro" id="IPR004006">
    <property type="entry name" value="DhaK_dom"/>
</dbReference>
<evidence type="ECO:0000256" key="2">
    <source>
        <dbReference type="ARBA" id="ARBA00022741"/>
    </source>
</evidence>
<dbReference type="EMBL" id="CP063362">
    <property type="protein sequence ID" value="QRG06562.1"/>
    <property type="molecule type" value="Genomic_DNA"/>
</dbReference>
<dbReference type="Gene3D" id="3.40.50.10440">
    <property type="entry name" value="Dihydroxyacetone kinase, domain 1"/>
    <property type="match status" value="1"/>
</dbReference>
<dbReference type="Gene3D" id="1.25.40.340">
    <property type="match status" value="1"/>
</dbReference>
<dbReference type="GO" id="GO:0005524">
    <property type="term" value="F:ATP binding"/>
    <property type="evidence" value="ECO:0007669"/>
    <property type="project" value="UniProtKB-KW"/>
</dbReference>
<dbReference type="Pfam" id="PF02734">
    <property type="entry name" value="Dak2"/>
    <property type="match status" value="1"/>
</dbReference>
<gene>
    <name evidence="7" type="ORF">EZH22_27140</name>
</gene>
<keyword evidence="3 7" id="KW-0418">Kinase</keyword>
<organism evidence="7 8">
    <name type="scientific">Xanthobacter dioxanivorans</name>
    <dbReference type="NCBI Taxonomy" id="2528964"/>
    <lineage>
        <taxon>Bacteria</taxon>
        <taxon>Pseudomonadati</taxon>
        <taxon>Pseudomonadota</taxon>
        <taxon>Alphaproteobacteria</taxon>
        <taxon>Hyphomicrobiales</taxon>
        <taxon>Xanthobacteraceae</taxon>
        <taxon>Xanthobacter</taxon>
    </lineage>
</organism>
<accession>A0A974SIL6</accession>